<evidence type="ECO:0000256" key="1">
    <source>
        <dbReference type="SAM" id="Coils"/>
    </source>
</evidence>
<evidence type="ECO:0000256" key="2">
    <source>
        <dbReference type="SAM" id="MobiDB-lite"/>
    </source>
</evidence>
<protein>
    <recommendedName>
        <fullName evidence="5">Secretory immunoglobulin A-binding protein EsiB</fullName>
    </recommendedName>
</protein>
<dbReference type="PANTHER" id="PTHR11102">
    <property type="entry name" value="SEL-1-LIKE PROTEIN"/>
    <property type="match status" value="1"/>
</dbReference>
<dbReference type="InterPro" id="IPR011990">
    <property type="entry name" value="TPR-like_helical_dom_sf"/>
</dbReference>
<evidence type="ECO:0008006" key="5">
    <source>
        <dbReference type="Google" id="ProtNLM"/>
    </source>
</evidence>
<evidence type="ECO:0000313" key="4">
    <source>
        <dbReference type="Proteomes" id="UP000474567"/>
    </source>
</evidence>
<dbReference type="InterPro" id="IPR050767">
    <property type="entry name" value="Sel1_AlgK"/>
</dbReference>
<gene>
    <name evidence="3" type="ORF">FLACOL7796_03655</name>
</gene>
<dbReference type="SUPFAM" id="SSF81901">
    <property type="entry name" value="HCP-like"/>
    <property type="match status" value="1"/>
</dbReference>
<keyword evidence="1" id="KW-0175">Coiled coil</keyword>
<comment type="caution">
    <text evidence="3">The sequence shown here is derived from an EMBL/GenBank/DDBJ whole genome shotgun (WGS) entry which is preliminary data.</text>
</comment>
<dbReference type="Pfam" id="PF08238">
    <property type="entry name" value="Sel1"/>
    <property type="match status" value="5"/>
</dbReference>
<name>A0ABN7ERG4_9FLAO</name>
<feature type="coiled-coil region" evidence="1">
    <location>
        <begin position="57"/>
        <end position="84"/>
    </location>
</feature>
<dbReference type="Proteomes" id="UP000474567">
    <property type="component" value="Unassembled WGS sequence"/>
</dbReference>
<dbReference type="InterPro" id="IPR006597">
    <property type="entry name" value="Sel1-like"/>
</dbReference>
<reference evidence="3 4" key="1">
    <citation type="submission" date="2020-02" db="EMBL/GenBank/DDBJ databases">
        <authorList>
            <person name="Criscuolo A."/>
        </authorList>
    </citation>
    <scope>NUCLEOTIDE SEQUENCE [LARGE SCALE GENOMIC DNA]</scope>
    <source>
        <strain evidence="3">CECT7796</strain>
    </source>
</reference>
<dbReference type="EMBL" id="CADCST010000111">
    <property type="protein sequence ID" value="CAA9201209.1"/>
    <property type="molecule type" value="Genomic_DNA"/>
</dbReference>
<keyword evidence="4" id="KW-1185">Reference proteome</keyword>
<sequence>MAITMGYAQGHQSGGKWCCLLKSKGCDSERYLCPACEKNENKKREDKAAEDKRRADIVAAKIEADKKTREIERKKELAELAEKNKVTEVFVTMPKSASVASDLQPKKTSSISTSTPSSDSDTSSPSSSSDVSIYNNIYAAENVRKYNEQKALVDVTTGIIDLFSASPEKQQRDRDAAFAELQRYNRSQQEIANRKEEEFKWIYSELIDKAKAGDENYRMLLYFAGAALLKDSYEYLPDRREWIDTAIANNNTDALVEFALNRALNGRPAPISQYNFEKSILYFKKAADLGSRDAMMLLAHWYDSANYSSAYTVKGGNNPELALEWFQKAAKAGSPNAMYYLGMIYTYGRTINFKKLNMSGKSKSYYKQKFIEYNIDKDENLAFEWFSKSLQPDYQMSLFSKARYNEALDNPDHYSSYFEKGTYIELAEMYSDGKVVPKDKVKSAELENLYRNYINTQTFEYIYK</sequence>
<proteinExistence type="predicted"/>
<feature type="region of interest" description="Disordered" evidence="2">
    <location>
        <begin position="97"/>
        <end position="131"/>
    </location>
</feature>
<evidence type="ECO:0000313" key="3">
    <source>
        <dbReference type="EMBL" id="CAA9201209.1"/>
    </source>
</evidence>
<feature type="compositionally biased region" description="Low complexity" evidence="2">
    <location>
        <begin position="108"/>
        <end position="131"/>
    </location>
</feature>
<organism evidence="3 4">
    <name type="scientific">Flavobacterium collinsii</name>
    <dbReference type="NCBI Taxonomy" id="1114861"/>
    <lineage>
        <taxon>Bacteria</taxon>
        <taxon>Pseudomonadati</taxon>
        <taxon>Bacteroidota</taxon>
        <taxon>Flavobacteriia</taxon>
        <taxon>Flavobacteriales</taxon>
        <taxon>Flavobacteriaceae</taxon>
        <taxon>Flavobacterium</taxon>
    </lineage>
</organism>
<accession>A0ABN7ERG4</accession>
<dbReference type="PANTHER" id="PTHR11102:SF160">
    <property type="entry name" value="ERAD-ASSOCIATED E3 UBIQUITIN-PROTEIN LIGASE COMPONENT HRD3"/>
    <property type="match status" value="1"/>
</dbReference>
<dbReference type="Gene3D" id="1.25.40.10">
    <property type="entry name" value="Tetratricopeptide repeat domain"/>
    <property type="match status" value="1"/>
</dbReference>